<evidence type="ECO:0000256" key="1">
    <source>
        <dbReference type="SAM" id="MobiDB-lite"/>
    </source>
</evidence>
<organism evidence="2 3">
    <name type="scientific">Stigmatella aurantiaca (strain DW4/3-1)</name>
    <dbReference type="NCBI Taxonomy" id="378806"/>
    <lineage>
        <taxon>Bacteria</taxon>
        <taxon>Pseudomonadati</taxon>
        <taxon>Myxococcota</taxon>
        <taxon>Myxococcia</taxon>
        <taxon>Myxococcales</taxon>
        <taxon>Cystobacterineae</taxon>
        <taxon>Archangiaceae</taxon>
        <taxon>Stigmatella</taxon>
    </lineage>
</organism>
<dbReference type="Proteomes" id="UP000032702">
    <property type="component" value="Unassembled WGS sequence"/>
</dbReference>
<dbReference type="EMBL" id="AAMD01000050">
    <property type="protein sequence ID" value="EAU66637.1"/>
    <property type="molecule type" value="Genomic_DNA"/>
</dbReference>
<dbReference type="AlphaFoldDB" id="Q092I2"/>
<comment type="caution">
    <text evidence="2">The sequence shown here is derived from an EMBL/GenBank/DDBJ whole genome shotgun (WGS) entry which is preliminary data.</text>
</comment>
<sequence length="544" mass="58874">MQVARLEAIGVPHADGVAARARVGRRRHGAVGHRPHRGANGGAVVHAVVVLLVLEHRVEARAEPAGDVGVFQGALEERLARAGAILLEVGGLAIRHRVAEHPLLAHQAALVRGRQHLAVAQHPPLGDELLHQGPGPVALARVPVEVDVPGEHVRQHHADARILTGRQRRLVERGADLQRHQGDLLLDLDGALAADVLLAVAAHLPLVHRALPVVEEVQLPVAQHQPELVPHAGFAEVEHALQRGDDGLHLCVRQRRVVQGLGERLPGLDAAVPHFVAGGRGGKRRGHEGHQAEQGGKSHGYRIVEEARAHSQILAGKFPALACQPTAGAWSLPLTLEALVLLPRRLGPGQETGQLLLLGGQWLLRRALPVRGAHGAALGRGVGQAHGGRLRRQARPTGPSALDAHLGPGFVRRVLQRIKHQPRAQIAQEAHHQRPQDLLEEDALGVMEDADLDELRALTVQAEAQKALVPLVLQRQRTVLFASELQGDGGPLLSRHAFQHELWQLQPEGQHLHCLDACAHPFRRSGRWAPPGGHYRSTFFSEWF</sequence>
<reference evidence="2 3" key="1">
    <citation type="submission" date="2006-04" db="EMBL/GenBank/DDBJ databases">
        <authorList>
            <person name="Nierman W.C."/>
        </authorList>
    </citation>
    <scope>NUCLEOTIDE SEQUENCE [LARGE SCALE GENOMIC DNA]</scope>
    <source>
        <strain evidence="2 3">DW4/3-1</strain>
    </source>
</reference>
<name>Q092I2_STIAD</name>
<evidence type="ECO:0000313" key="3">
    <source>
        <dbReference type="Proteomes" id="UP000032702"/>
    </source>
</evidence>
<accession>Q092I2</accession>
<evidence type="ECO:0000313" key="2">
    <source>
        <dbReference type="EMBL" id="EAU66637.1"/>
    </source>
</evidence>
<feature type="region of interest" description="Disordered" evidence="1">
    <location>
        <begin position="379"/>
        <end position="403"/>
    </location>
</feature>
<gene>
    <name evidence="2" type="ORF">STIAU_7877</name>
</gene>
<proteinExistence type="predicted"/>
<protein>
    <submittedName>
        <fullName evidence="2">Uncharacterized protein</fullName>
    </submittedName>
</protein>